<accession>A0A2U9T4B0</accession>
<organism evidence="1 2">
    <name type="scientific">Marilutibacter maris</name>
    <dbReference type="NCBI Taxonomy" id="1605891"/>
    <lineage>
        <taxon>Bacteria</taxon>
        <taxon>Pseudomonadati</taxon>
        <taxon>Pseudomonadota</taxon>
        <taxon>Gammaproteobacteria</taxon>
        <taxon>Lysobacterales</taxon>
        <taxon>Lysobacteraceae</taxon>
        <taxon>Marilutibacter</taxon>
    </lineage>
</organism>
<evidence type="ECO:0000313" key="1">
    <source>
        <dbReference type="EMBL" id="AWV05814.1"/>
    </source>
</evidence>
<dbReference type="EMBL" id="CP029843">
    <property type="protein sequence ID" value="AWV05814.1"/>
    <property type="molecule type" value="Genomic_DNA"/>
</dbReference>
<gene>
    <name evidence="1" type="ORF">C9I47_0088</name>
</gene>
<reference evidence="1 2" key="1">
    <citation type="submission" date="2018-05" db="EMBL/GenBank/DDBJ databases">
        <title>The complete genome of Lysobacter maris HZ9B, a marine bacterium antagonistic against terrestrial plant pathogens.</title>
        <authorList>
            <person name="Zhang X.-Q."/>
        </authorList>
    </citation>
    <scope>NUCLEOTIDE SEQUENCE [LARGE SCALE GENOMIC DNA]</scope>
    <source>
        <strain evidence="1 2">HZ9B</strain>
    </source>
</reference>
<proteinExistence type="predicted"/>
<evidence type="ECO:0000313" key="2">
    <source>
        <dbReference type="Proteomes" id="UP000249447"/>
    </source>
</evidence>
<keyword evidence="2" id="KW-1185">Reference proteome</keyword>
<dbReference type="Proteomes" id="UP000249447">
    <property type="component" value="Chromosome"/>
</dbReference>
<dbReference type="KEGG" id="lmb:C9I47_0088"/>
<dbReference type="AlphaFoldDB" id="A0A2U9T4B0"/>
<protein>
    <submittedName>
        <fullName evidence="1">Uncharacterized protein</fullName>
    </submittedName>
</protein>
<name>A0A2U9T4B0_9GAMM</name>
<sequence>MIAFAQQGGPGGMAAQMAEIGGMMHATAKTCGGYSEQELATMKQQQKAVHLQRGLDAASFEQAFARAETKIAQRWATMSAAQRDQACADIREQIAATAAAAR</sequence>